<organism evidence="5 6">
    <name type="scientific">Bordetella petrii</name>
    <dbReference type="NCBI Taxonomy" id="94624"/>
    <lineage>
        <taxon>Bacteria</taxon>
        <taxon>Pseudomonadati</taxon>
        <taxon>Pseudomonadota</taxon>
        <taxon>Betaproteobacteria</taxon>
        <taxon>Burkholderiales</taxon>
        <taxon>Alcaligenaceae</taxon>
        <taxon>Bordetella</taxon>
    </lineage>
</organism>
<dbReference type="NCBIfam" id="NF005478">
    <property type="entry name" value="PRK07079.1"/>
    <property type="match status" value="1"/>
</dbReference>
<dbReference type="Pfam" id="PF07687">
    <property type="entry name" value="M20_dimer"/>
    <property type="match status" value="1"/>
</dbReference>
<dbReference type="Proteomes" id="UP001175604">
    <property type="component" value="Unassembled WGS sequence"/>
</dbReference>
<dbReference type="Gene3D" id="3.30.70.360">
    <property type="match status" value="1"/>
</dbReference>
<feature type="domain" description="Peptidase M20 dimerisation" evidence="4">
    <location>
        <begin position="201"/>
        <end position="351"/>
    </location>
</feature>
<comment type="caution">
    <text evidence="5">The sequence shown here is derived from an EMBL/GenBank/DDBJ whole genome shotgun (WGS) entry which is preliminary data.</text>
</comment>
<keyword evidence="3" id="KW-0378">Hydrolase</keyword>
<dbReference type="InterPro" id="IPR011650">
    <property type="entry name" value="Peptidase_M20_dimer"/>
</dbReference>
<evidence type="ECO:0000256" key="1">
    <source>
        <dbReference type="ARBA" id="ARBA00022670"/>
    </source>
</evidence>
<dbReference type="Pfam" id="PF01546">
    <property type="entry name" value="Peptidase_M20"/>
    <property type="match status" value="1"/>
</dbReference>
<sequence>MSRSTAIARAEQCFDSGAFRDLLARRLAIPTESQNPGRAGELSAYLEAEMRPAFEAMGFECSILTHEKARAPFLFAERIEDPALPTVLGYGHGDVIRGLEPEWHAGLSPWTLAERDGRWYGRGIADNKGQHSINIEALRLVLQTRGKLGFNVKYLLEMGEETGSPGLRELCEQHRDRFAADLLIASDGPRLSPQRPTVFLGARGSLNFDLSIEARAGGHHSGNWGGLISNPGIQLAHAIATLVSPSGQIRVPEWVPAGLPPAVRRALADCEVDGGADGPEIEPDWGEPGLSPAERVFGWCSFEVLAYKTGNPDTPVNAIPPRAWARCQLRFVVGVDPDALLPALRRHLDRQGFPMVRVQTTRETMFKATRIDPDDPWVRWTVASLERTSGKKVAVLPNLGGSLPNDIFTDVLGLRTVWVPHSYPGCSQHAPNEHLPPELLREALTLMTGLYWDLGAGDTPARARA</sequence>
<dbReference type="Gene3D" id="3.40.630.10">
    <property type="entry name" value="Zn peptidases"/>
    <property type="match status" value="1"/>
</dbReference>
<keyword evidence="2" id="KW-0479">Metal-binding</keyword>
<keyword evidence="6" id="KW-1185">Reference proteome</keyword>
<evidence type="ECO:0000259" key="4">
    <source>
        <dbReference type="Pfam" id="PF07687"/>
    </source>
</evidence>
<gene>
    <name evidence="5" type="ORF">QUC21_01315</name>
</gene>
<dbReference type="PANTHER" id="PTHR43270">
    <property type="entry name" value="BETA-ALA-HIS DIPEPTIDASE"/>
    <property type="match status" value="1"/>
</dbReference>
<evidence type="ECO:0000256" key="3">
    <source>
        <dbReference type="ARBA" id="ARBA00022801"/>
    </source>
</evidence>
<dbReference type="SUPFAM" id="SSF53187">
    <property type="entry name" value="Zn-dependent exopeptidases"/>
    <property type="match status" value="1"/>
</dbReference>
<proteinExistence type="predicted"/>
<keyword evidence="1" id="KW-0645">Protease</keyword>
<dbReference type="InterPro" id="IPR051458">
    <property type="entry name" value="Cyt/Met_Dipeptidase"/>
</dbReference>
<dbReference type="PANTHER" id="PTHR43270:SF12">
    <property type="entry name" value="SUCCINYL-DIAMINOPIMELATE DESUCCINYLASE"/>
    <property type="match status" value="1"/>
</dbReference>
<protein>
    <submittedName>
        <fullName evidence="5">M20 family metallopeptidase</fullName>
    </submittedName>
</protein>
<dbReference type="RefSeq" id="WP_289784143.1">
    <property type="nucleotide sequence ID" value="NZ_JAUDJE010000001.1"/>
</dbReference>
<evidence type="ECO:0000313" key="5">
    <source>
        <dbReference type="EMBL" id="MDM9557641.1"/>
    </source>
</evidence>
<accession>A0ABT7VXI3</accession>
<evidence type="ECO:0000256" key="2">
    <source>
        <dbReference type="ARBA" id="ARBA00022723"/>
    </source>
</evidence>
<evidence type="ECO:0000313" key="6">
    <source>
        <dbReference type="Proteomes" id="UP001175604"/>
    </source>
</evidence>
<name>A0ABT7VXI3_9BORD</name>
<dbReference type="EMBL" id="JAUDJE010000001">
    <property type="protein sequence ID" value="MDM9557641.1"/>
    <property type="molecule type" value="Genomic_DNA"/>
</dbReference>
<dbReference type="InterPro" id="IPR002933">
    <property type="entry name" value="Peptidase_M20"/>
</dbReference>
<reference evidence="5" key="1">
    <citation type="submission" date="2023-06" db="EMBL/GenBank/DDBJ databases">
        <title>full genome analysis of Phenantherene degrader P3.</title>
        <authorList>
            <person name="Akbar A."/>
            <person name="Rahmeh R."/>
            <person name="Kishk M."/>
        </authorList>
    </citation>
    <scope>NUCLEOTIDE SEQUENCE</scope>
    <source>
        <strain evidence="5">P3</strain>
    </source>
</reference>